<gene>
    <name evidence="3" type="ORF">BGE01nite_16700</name>
</gene>
<evidence type="ECO:0000313" key="4">
    <source>
        <dbReference type="Proteomes" id="UP000321577"/>
    </source>
</evidence>
<reference evidence="3 4" key="1">
    <citation type="submission" date="2019-07" db="EMBL/GenBank/DDBJ databases">
        <title>Whole genome shotgun sequence of Brevifollis gellanilyticus NBRC 108608.</title>
        <authorList>
            <person name="Hosoyama A."/>
            <person name="Uohara A."/>
            <person name="Ohji S."/>
            <person name="Ichikawa N."/>
        </authorList>
    </citation>
    <scope>NUCLEOTIDE SEQUENCE [LARGE SCALE GENOMIC DNA]</scope>
    <source>
        <strain evidence="3 4">NBRC 108608</strain>
    </source>
</reference>
<dbReference type="PROSITE" id="PS51257">
    <property type="entry name" value="PROKAR_LIPOPROTEIN"/>
    <property type="match status" value="1"/>
</dbReference>
<evidence type="ECO:0000256" key="1">
    <source>
        <dbReference type="SAM" id="MobiDB-lite"/>
    </source>
</evidence>
<accession>A0A512M6L8</accession>
<feature type="chain" id="PRO_5022178558" description="Band 7 domain-containing protein" evidence="2">
    <location>
        <begin position="26"/>
        <end position="418"/>
    </location>
</feature>
<keyword evidence="2" id="KW-0732">Signal</keyword>
<sequence>MKMLRYSVTALSALLLAACSSGVGGKKDPVQLGVTSPVTEAPTIVVLPFETADLASLPEDEQGMRGFERLYLASRLVRQLRVTPGVAGAYFSPVTTPAADLVVQPRIVKSDGKTTSVSFTVLRSDGSRAFRSTKPFVVTASSSEFADNGDPSSALWGQIASSVVHTKQKPGEFIVRRVKGFIGNETQLLVTDDKARLAQEGVAVEREKVLAAYTDNLLTKAVIPEVDAKYLAWQRESTPLIEEKQRAQTQQTVNILMGAASAFAAGYGAGMATQYGNTSLMQSSTQMMGASMQFMQNSEVAATKVQEIKQTLSQLRLDSSLVAGLPISVALYDRTYKLEGSPETQLSALHQIVAEKLREQTTPVTAPASTPPGSAPASTSPANAPAASPETTPVPTPIPAPTAPSRVRTPAPRVTASL</sequence>
<dbReference type="EMBL" id="BKAG01000009">
    <property type="protein sequence ID" value="GEP42379.1"/>
    <property type="molecule type" value="Genomic_DNA"/>
</dbReference>
<evidence type="ECO:0000256" key="2">
    <source>
        <dbReference type="SAM" id="SignalP"/>
    </source>
</evidence>
<evidence type="ECO:0000313" key="3">
    <source>
        <dbReference type="EMBL" id="GEP42379.1"/>
    </source>
</evidence>
<dbReference type="RefSeq" id="WP_146849978.1">
    <property type="nucleotide sequence ID" value="NZ_BKAG01000009.1"/>
</dbReference>
<protein>
    <recommendedName>
        <fullName evidence="5">Band 7 domain-containing protein</fullName>
    </recommendedName>
</protein>
<feature type="signal peptide" evidence="2">
    <location>
        <begin position="1"/>
        <end position="25"/>
    </location>
</feature>
<organism evidence="3 4">
    <name type="scientific">Brevifollis gellanilyticus</name>
    <dbReference type="NCBI Taxonomy" id="748831"/>
    <lineage>
        <taxon>Bacteria</taxon>
        <taxon>Pseudomonadati</taxon>
        <taxon>Verrucomicrobiota</taxon>
        <taxon>Verrucomicrobiia</taxon>
        <taxon>Verrucomicrobiales</taxon>
        <taxon>Verrucomicrobiaceae</taxon>
    </lineage>
</organism>
<feature type="compositionally biased region" description="Pro residues" evidence="1">
    <location>
        <begin position="392"/>
        <end position="402"/>
    </location>
</feature>
<feature type="region of interest" description="Disordered" evidence="1">
    <location>
        <begin position="360"/>
        <end position="418"/>
    </location>
</feature>
<dbReference type="AlphaFoldDB" id="A0A512M6L8"/>
<proteinExistence type="predicted"/>
<feature type="compositionally biased region" description="Low complexity" evidence="1">
    <location>
        <begin position="375"/>
        <end position="391"/>
    </location>
</feature>
<evidence type="ECO:0008006" key="5">
    <source>
        <dbReference type="Google" id="ProtNLM"/>
    </source>
</evidence>
<comment type="caution">
    <text evidence="3">The sequence shown here is derived from an EMBL/GenBank/DDBJ whole genome shotgun (WGS) entry which is preliminary data.</text>
</comment>
<name>A0A512M6L8_9BACT</name>
<dbReference type="Proteomes" id="UP000321577">
    <property type="component" value="Unassembled WGS sequence"/>
</dbReference>
<keyword evidence="4" id="KW-1185">Reference proteome</keyword>